<dbReference type="PROSITE" id="PS50088">
    <property type="entry name" value="ANK_REPEAT"/>
    <property type="match status" value="2"/>
</dbReference>
<reference evidence="7" key="1">
    <citation type="submission" date="2020-06" db="EMBL/GenBank/DDBJ databases">
        <title>Draft genome of Bugula neritina, a colonial animal packing powerful symbionts and potential medicines.</title>
        <authorList>
            <person name="Rayko M."/>
        </authorList>
    </citation>
    <scope>NUCLEOTIDE SEQUENCE [LARGE SCALE GENOMIC DNA]</scope>
    <source>
        <strain evidence="7">Kwan_BN1</strain>
    </source>
</reference>
<feature type="compositionally biased region" description="Basic and acidic residues" evidence="6">
    <location>
        <begin position="498"/>
        <end position="509"/>
    </location>
</feature>
<dbReference type="Proteomes" id="UP000593567">
    <property type="component" value="Unassembled WGS sequence"/>
</dbReference>
<accession>A0A7J7JGP4</accession>
<keyword evidence="3" id="KW-1009">Hearing</keyword>
<feature type="region of interest" description="Disordered" evidence="6">
    <location>
        <begin position="172"/>
        <end position="206"/>
    </location>
</feature>
<dbReference type="Gene3D" id="1.25.40.20">
    <property type="entry name" value="Ankyrin repeat-containing domain"/>
    <property type="match status" value="1"/>
</dbReference>
<dbReference type="SUPFAM" id="SSF48403">
    <property type="entry name" value="Ankyrin repeat"/>
    <property type="match status" value="1"/>
</dbReference>
<evidence type="ECO:0000256" key="6">
    <source>
        <dbReference type="SAM" id="MobiDB-lite"/>
    </source>
</evidence>
<gene>
    <name evidence="7" type="ORF">EB796_016301</name>
</gene>
<dbReference type="SMART" id="SM00248">
    <property type="entry name" value="ANK"/>
    <property type="match status" value="3"/>
</dbReference>
<feature type="repeat" description="ANK" evidence="5">
    <location>
        <begin position="104"/>
        <end position="126"/>
    </location>
</feature>
<keyword evidence="2" id="KW-0677">Repeat</keyword>
<feature type="compositionally biased region" description="Low complexity" evidence="6">
    <location>
        <begin position="373"/>
        <end position="385"/>
    </location>
</feature>
<feature type="region of interest" description="Disordered" evidence="6">
    <location>
        <begin position="471"/>
        <end position="544"/>
    </location>
</feature>
<dbReference type="InterPro" id="IPR036770">
    <property type="entry name" value="Ankyrin_rpt-contain_sf"/>
</dbReference>
<dbReference type="OrthoDB" id="10261302at2759"/>
<dbReference type="PANTHER" id="PTHR24153">
    <property type="entry name" value="ESPIN"/>
    <property type="match status" value="1"/>
</dbReference>
<dbReference type="PROSITE" id="PS50297">
    <property type="entry name" value="ANK_REP_REGION"/>
    <property type="match status" value="2"/>
</dbReference>
<evidence type="ECO:0000256" key="3">
    <source>
        <dbReference type="ARBA" id="ARBA00022740"/>
    </source>
</evidence>
<dbReference type="GO" id="GO:0051017">
    <property type="term" value="P:actin filament bundle assembly"/>
    <property type="evidence" value="ECO:0007669"/>
    <property type="project" value="TreeGrafter"/>
</dbReference>
<dbReference type="Pfam" id="PF12796">
    <property type="entry name" value="Ank_2"/>
    <property type="match status" value="2"/>
</dbReference>
<proteinExistence type="predicted"/>
<evidence type="ECO:0000256" key="2">
    <source>
        <dbReference type="ARBA" id="ARBA00022737"/>
    </source>
</evidence>
<dbReference type="InterPro" id="IPR052420">
    <property type="entry name" value="Espin/Espin-like"/>
</dbReference>
<comment type="subcellular location">
    <subcellularLocation>
        <location evidence="1">Cell projection</location>
        <location evidence="1">Stereocilium</location>
    </subcellularLocation>
</comment>
<evidence type="ECO:0000256" key="1">
    <source>
        <dbReference type="ARBA" id="ARBA00004645"/>
    </source>
</evidence>
<feature type="repeat" description="ANK" evidence="5">
    <location>
        <begin position="72"/>
        <end position="104"/>
    </location>
</feature>
<evidence type="ECO:0000313" key="8">
    <source>
        <dbReference type="Proteomes" id="UP000593567"/>
    </source>
</evidence>
<dbReference type="AlphaFoldDB" id="A0A7J7JGP4"/>
<dbReference type="InterPro" id="IPR002110">
    <property type="entry name" value="Ankyrin_rpt"/>
</dbReference>
<feature type="region of interest" description="Disordered" evidence="6">
    <location>
        <begin position="273"/>
        <end position="298"/>
    </location>
</feature>
<evidence type="ECO:0000256" key="4">
    <source>
        <dbReference type="ARBA" id="ARBA00023043"/>
    </source>
</evidence>
<organism evidence="7 8">
    <name type="scientific">Bugula neritina</name>
    <name type="common">Brown bryozoan</name>
    <name type="synonym">Sertularia neritina</name>
    <dbReference type="NCBI Taxonomy" id="10212"/>
    <lineage>
        <taxon>Eukaryota</taxon>
        <taxon>Metazoa</taxon>
        <taxon>Spiralia</taxon>
        <taxon>Lophotrochozoa</taxon>
        <taxon>Bryozoa</taxon>
        <taxon>Gymnolaemata</taxon>
        <taxon>Cheilostomatida</taxon>
        <taxon>Flustrina</taxon>
        <taxon>Buguloidea</taxon>
        <taxon>Bugulidae</taxon>
        <taxon>Bugula</taxon>
    </lineage>
</organism>
<dbReference type="GO" id="GO:0032420">
    <property type="term" value="C:stereocilium"/>
    <property type="evidence" value="ECO:0007669"/>
    <property type="project" value="UniProtKB-SubCell"/>
</dbReference>
<dbReference type="GO" id="GO:0005737">
    <property type="term" value="C:cytoplasm"/>
    <property type="evidence" value="ECO:0007669"/>
    <property type="project" value="TreeGrafter"/>
</dbReference>
<keyword evidence="4 5" id="KW-0040">ANK repeat</keyword>
<dbReference type="PANTHER" id="PTHR24153:SF8">
    <property type="entry name" value="FORKED, ISOFORM F"/>
    <property type="match status" value="1"/>
</dbReference>
<dbReference type="GO" id="GO:0051015">
    <property type="term" value="F:actin filament binding"/>
    <property type="evidence" value="ECO:0007669"/>
    <property type="project" value="TreeGrafter"/>
</dbReference>
<feature type="compositionally biased region" description="Basic and acidic residues" evidence="6">
    <location>
        <begin position="471"/>
        <end position="483"/>
    </location>
</feature>
<sequence>MSVSACQYCCVERRHVREDIKVRTHKDLALLLKSNESNISCVHAAAQLGCLGCLKWMVDHIGMRPDEADSKYGATPLHYAASVGHLKIVKFLLSKLSAVAVDHDGATPLHDAAVQGHLACVQELLKSSLVDPMQTDNYGLTAAEWAEQAQEVKCAKLITASLKKTATLQKQKRSTIKRNKQPDFSLYSQNETYGEDSPSSGTPKLNMYAQLEEPPSCECDTIAQEPPKPPTDPRPCHSECETHVYDESNFDTFIHNEKATAYYDTVDGINDRFESQSPLNNESSELESTRNLPPPPESMIKSLTDSINSRLLLSSADGECDRTEGTYCYYVHNIESTLSNGKPFSAVPPFSHSPPSKSEDDTGQELQDSPHVLQELQHPQSPQSQHDSKHHTMQKQLLPKPLPKPPTPQRVLQCLDCDKSSKYSVNIYERANAASVPHQYSYYSCDSNHDKVQTRNMEEPHKTVSALETDGKGTREFSRERETSGTSTNKEIPGWKQEMGKEQAMRKTELAGTSKVPPWKKLIQERRKNKAKSSADNKFTEADNSGLAPWQCEMRQAGRALFIDNEDGKDSQH</sequence>
<comment type="caution">
    <text evidence="7">The sequence shown here is derived from an EMBL/GenBank/DDBJ whole genome shotgun (WGS) entry which is preliminary data.</text>
</comment>
<evidence type="ECO:0000256" key="5">
    <source>
        <dbReference type="PROSITE-ProRule" id="PRU00023"/>
    </source>
</evidence>
<dbReference type="EMBL" id="VXIV02002463">
    <property type="protein sequence ID" value="KAF6025410.1"/>
    <property type="molecule type" value="Genomic_DNA"/>
</dbReference>
<name>A0A7J7JGP4_BUGNE</name>
<feature type="compositionally biased region" description="Polar residues" evidence="6">
    <location>
        <begin position="186"/>
        <end position="203"/>
    </location>
</feature>
<keyword evidence="8" id="KW-1185">Reference proteome</keyword>
<protein>
    <submittedName>
        <fullName evidence="7">Uncharacterized protein</fullName>
    </submittedName>
</protein>
<dbReference type="GO" id="GO:0007605">
    <property type="term" value="P:sensory perception of sound"/>
    <property type="evidence" value="ECO:0007669"/>
    <property type="project" value="UniProtKB-KW"/>
</dbReference>
<evidence type="ECO:0000313" key="7">
    <source>
        <dbReference type="EMBL" id="KAF6025410.1"/>
    </source>
</evidence>
<feature type="region of interest" description="Disordered" evidence="6">
    <location>
        <begin position="345"/>
        <end position="411"/>
    </location>
</feature>